<accession>A0A6A5HU93</accession>
<feature type="transmembrane region" description="Helical" evidence="1">
    <location>
        <begin position="6"/>
        <end position="24"/>
    </location>
</feature>
<keyword evidence="1" id="KW-1133">Transmembrane helix</keyword>
<name>A0A6A5HU93_CAERE</name>
<dbReference type="RefSeq" id="XP_053591936.1">
    <property type="nucleotide sequence ID" value="XM_053723291.1"/>
</dbReference>
<dbReference type="EMBL" id="WUAV01000001">
    <property type="protein sequence ID" value="KAF1770346.1"/>
    <property type="molecule type" value="Genomic_DNA"/>
</dbReference>
<gene>
    <name evidence="2" type="ORF">GCK72_002164</name>
</gene>
<keyword evidence="1" id="KW-0812">Transmembrane</keyword>
<dbReference type="KEGG" id="crq:GCK72_002164"/>
<dbReference type="AlphaFoldDB" id="A0A6A5HU93"/>
<organism evidence="2 3">
    <name type="scientific">Caenorhabditis remanei</name>
    <name type="common">Caenorhabditis vulgaris</name>
    <dbReference type="NCBI Taxonomy" id="31234"/>
    <lineage>
        <taxon>Eukaryota</taxon>
        <taxon>Metazoa</taxon>
        <taxon>Ecdysozoa</taxon>
        <taxon>Nematoda</taxon>
        <taxon>Chromadorea</taxon>
        <taxon>Rhabditida</taxon>
        <taxon>Rhabditina</taxon>
        <taxon>Rhabditomorpha</taxon>
        <taxon>Rhabditoidea</taxon>
        <taxon>Rhabditidae</taxon>
        <taxon>Peloderinae</taxon>
        <taxon>Caenorhabditis</taxon>
    </lineage>
</organism>
<sequence>MTFVVVVLGAELVESVVVVIVVAFPRMIQLLVGHLYLAFLVFHLALEGLNTVDSSIPFDLVHPFETLMQLIVEVEVEEASDRYLLGIPGNQFRLEKQKLLDFYYFLTLVFEKISAEREFQNAGLRLQIFKMFESKLDKPASFELE</sequence>
<proteinExistence type="predicted"/>
<comment type="caution">
    <text evidence="2">The sequence shown here is derived from an EMBL/GenBank/DDBJ whole genome shotgun (WGS) entry which is preliminary data.</text>
</comment>
<dbReference type="CTD" id="78773335"/>
<evidence type="ECO:0000313" key="2">
    <source>
        <dbReference type="EMBL" id="KAF1770346.1"/>
    </source>
</evidence>
<dbReference type="GeneID" id="78773335"/>
<reference evidence="2 3" key="1">
    <citation type="submission" date="2019-12" db="EMBL/GenBank/DDBJ databases">
        <title>Chromosome-level assembly of the Caenorhabditis remanei genome.</title>
        <authorList>
            <person name="Teterina A.A."/>
            <person name="Willis J.H."/>
            <person name="Phillips P.C."/>
        </authorList>
    </citation>
    <scope>NUCLEOTIDE SEQUENCE [LARGE SCALE GENOMIC DNA]</scope>
    <source>
        <strain evidence="2 3">PX506</strain>
        <tissue evidence="2">Whole organism</tissue>
    </source>
</reference>
<dbReference type="Proteomes" id="UP000483820">
    <property type="component" value="Chromosome I"/>
</dbReference>
<keyword evidence="1" id="KW-0472">Membrane</keyword>
<protein>
    <submittedName>
        <fullName evidence="2">Uncharacterized protein</fullName>
    </submittedName>
</protein>
<evidence type="ECO:0000313" key="3">
    <source>
        <dbReference type="Proteomes" id="UP000483820"/>
    </source>
</evidence>
<evidence type="ECO:0000256" key="1">
    <source>
        <dbReference type="SAM" id="Phobius"/>
    </source>
</evidence>